<name>A0A9X1FL20_9FLAO</name>
<keyword evidence="2" id="KW-1185">Reference proteome</keyword>
<proteinExistence type="predicted"/>
<dbReference type="EMBL" id="JAHWDP010000001">
    <property type="protein sequence ID" value="MBW2936626.1"/>
    <property type="molecule type" value="Genomic_DNA"/>
</dbReference>
<gene>
    <name evidence="1" type="ORF">KXJ69_00820</name>
</gene>
<dbReference type="Pfam" id="PF20420">
    <property type="entry name" value="DUF6702"/>
    <property type="match status" value="1"/>
</dbReference>
<reference evidence="1" key="1">
    <citation type="submission" date="2021-07" db="EMBL/GenBank/DDBJ databases">
        <title>Aureisphaera sp. CAU 1614 isolated from sea sediment.</title>
        <authorList>
            <person name="Kim W."/>
        </authorList>
    </citation>
    <scope>NUCLEOTIDE SEQUENCE</scope>
    <source>
        <strain evidence="1">CAU 1614</strain>
    </source>
</reference>
<evidence type="ECO:0000313" key="1">
    <source>
        <dbReference type="EMBL" id="MBW2936626.1"/>
    </source>
</evidence>
<dbReference type="Proteomes" id="UP001138686">
    <property type="component" value="Unassembled WGS sequence"/>
</dbReference>
<dbReference type="InterPro" id="IPR046525">
    <property type="entry name" value="DUF6702"/>
</dbReference>
<sequence length="166" mass="19156">MKIKVLLLVVILPCLMAAGMHKFYVSTTKVEYKEDEKSLQIITKLFIDDIEDVLQERYSPSISLATKKETKVAEDFLKKYILQKFKVVVDGKEIPLTYIGREYEIDVVKIYLEASKVKNFDAIEIENKILFEISPDQQNIVHVKRGTTKKSLILDNDNPKGLLNFD</sequence>
<comment type="caution">
    <text evidence="1">The sequence shown here is derived from an EMBL/GenBank/DDBJ whole genome shotgun (WGS) entry which is preliminary data.</text>
</comment>
<evidence type="ECO:0000313" key="2">
    <source>
        <dbReference type="Proteomes" id="UP001138686"/>
    </source>
</evidence>
<accession>A0A9X1FL20</accession>
<dbReference type="AlphaFoldDB" id="A0A9X1FL20"/>
<protein>
    <recommendedName>
        <fullName evidence="3">Peptidase E</fullName>
    </recommendedName>
</protein>
<organism evidence="1 2">
    <name type="scientific">Halomarinibacterium sedimenti</name>
    <dbReference type="NCBI Taxonomy" id="2857106"/>
    <lineage>
        <taxon>Bacteria</taxon>
        <taxon>Pseudomonadati</taxon>
        <taxon>Bacteroidota</taxon>
        <taxon>Flavobacteriia</taxon>
        <taxon>Flavobacteriales</taxon>
        <taxon>Flavobacteriaceae</taxon>
        <taxon>Halomarinibacterium</taxon>
    </lineage>
</organism>
<evidence type="ECO:0008006" key="3">
    <source>
        <dbReference type="Google" id="ProtNLM"/>
    </source>
</evidence>